<keyword evidence="6" id="KW-0812">Transmembrane</keyword>
<dbReference type="InterPro" id="IPR007348">
    <property type="entry name" value="CopC_dom"/>
</dbReference>
<reference evidence="9 10" key="1">
    <citation type="submission" date="2020-08" db="EMBL/GenBank/DDBJ databases">
        <title>Genomic Encyclopedia of Type Strains, Phase III (KMG-III): the genomes of soil and plant-associated and newly described type strains.</title>
        <authorList>
            <person name="Whitman W."/>
        </authorList>
    </citation>
    <scope>NUCLEOTIDE SEQUENCE [LARGE SCALE GENOMIC DNA]</scope>
    <source>
        <strain evidence="9 10">CECT 8577</strain>
    </source>
</reference>
<feature type="signal peptide" evidence="7">
    <location>
        <begin position="1"/>
        <end position="37"/>
    </location>
</feature>
<dbReference type="Proteomes" id="UP000550714">
    <property type="component" value="Unassembled WGS sequence"/>
</dbReference>
<dbReference type="EMBL" id="JACHWU010000001">
    <property type="protein sequence ID" value="MBB3049572.1"/>
    <property type="molecule type" value="Genomic_DNA"/>
</dbReference>
<feature type="region of interest" description="Disordered" evidence="5">
    <location>
        <begin position="135"/>
        <end position="167"/>
    </location>
</feature>
<dbReference type="SUPFAM" id="SSF81296">
    <property type="entry name" value="E set domains"/>
    <property type="match status" value="1"/>
</dbReference>
<evidence type="ECO:0000256" key="5">
    <source>
        <dbReference type="SAM" id="MobiDB-lite"/>
    </source>
</evidence>
<dbReference type="GO" id="GO:0042597">
    <property type="term" value="C:periplasmic space"/>
    <property type="evidence" value="ECO:0007669"/>
    <property type="project" value="InterPro"/>
</dbReference>
<dbReference type="RefSeq" id="WP_343053596.1">
    <property type="nucleotide sequence ID" value="NZ_JACHWU010000001.1"/>
</dbReference>
<evidence type="ECO:0000256" key="2">
    <source>
        <dbReference type="ARBA" id="ARBA00022723"/>
    </source>
</evidence>
<dbReference type="PANTHER" id="PTHR34820:SF4">
    <property type="entry name" value="INNER MEMBRANE PROTEIN YEBZ"/>
    <property type="match status" value="1"/>
</dbReference>
<evidence type="ECO:0000313" key="10">
    <source>
        <dbReference type="Proteomes" id="UP000550714"/>
    </source>
</evidence>
<dbReference type="PANTHER" id="PTHR34820">
    <property type="entry name" value="INNER MEMBRANE PROTEIN YEBZ"/>
    <property type="match status" value="1"/>
</dbReference>
<keyword evidence="6" id="KW-0472">Membrane</keyword>
<evidence type="ECO:0000256" key="4">
    <source>
        <dbReference type="ARBA" id="ARBA00023008"/>
    </source>
</evidence>
<evidence type="ECO:0000256" key="3">
    <source>
        <dbReference type="ARBA" id="ARBA00022729"/>
    </source>
</evidence>
<feature type="chain" id="PRO_5032599916" description="CopC domain-containing protein" evidence="7">
    <location>
        <begin position="38"/>
        <end position="201"/>
    </location>
</feature>
<keyword evidence="6" id="KW-1133">Transmembrane helix</keyword>
<protein>
    <recommendedName>
        <fullName evidence="8">CopC domain-containing protein</fullName>
    </recommendedName>
</protein>
<dbReference type="GO" id="GO:0006825">
    <property type="term" value="P:copper ion transport"/>
    <property type="evidence" value="ECO:0007669"/>
    <property type="project" value="InterPro"/>
</dbReference>
<dbReference type="InterPro" id="IPR032694">
    <property type="entry name" value="CopC/D"/>
</dbReference>
<dbReference type="AlphaFoldDB" id="A0A839RWR3"/>
<keyword evidence="4" id="KW-0186">Copper</keyword>
<dbReference type="GO" id="GO:0030313">
    <property type="term" value="C:cell envelope"/>
    <property type="evidence" value="ECO:0007669"/>
    <property type="project" value="UniProtKB-SubCell"/>
</dbReference>
<comment type="caution">
    <text evidence="9">The sequence shown here is derived from an EMBL/GenBank/DDBJ whole genome shotgun (WGS) entry which is preliminary data.</text>
</comment>
<keyword evidence="10" id="KW-1185">Reference proteome</keyword>
<dbReference type="Gene3D" id="2.60.40.1220">
    <property type="match status" value="1"/>
</dbReference>
<evidence type="ECO:0000256" key="6">
    <source>
        <dbReference type="SAM" id="Phobius"/>
    </source>
</evidence>
<evidence type="ECO:0000313" key="9">
    <source>
        <dbReference type="EMBL" id="MBB3049572.1"/>
    </source>
</evidence>
<dbReference type="InterPro" id="IPR014755">
    <property type="entry name" value="Cu-Rt/internalin_Ig-like"/>
</dbReference>
<feature type="compositionally biased region" description="Low complexity" evidence="5">
    <location>
        <begin position="145"/>
        <end position="166"/>
    </location>
</feature>
<gene>
    <name evidence="9" type="ORF">FHS23_000567</name>
</gene>
<accession>A0A839RWR3</accession>
<proteinExistence type="predicted"/>
<keyword evidence="2" id="KW-0479">Metal-binding</keyword>
<evidence type="ECO:0000256" key="1">
    <source>
        <dbReference type="ARBA" id="ARBA00004196"/>
    </source>
</evidence>
<dbReference type="GO" id="GO:0005886">
    <property type="term" value="C:plasma membrane"/>
    <property type="evidence" value="ECO:0007669"/>
    <property type="project" value="TreeGrafter"/>
</dbReference>
<sequence>MTAHITPDRRPSRRLRAAALSLATLVALLVTATPAAAHNQLIESDPAEGASLDKAPERVTLTFDQPVQRGAGEGVNQIAVTGPDGGQWTKGDVQVDGASVTAPLHPLGPAGEYVIGFRILSADGHPVSQELRFTLTSHGPGADTPPGGQNAAPSAANADDAPSADGGDSGGGIPVWVWIAAAVVLLGAGVTVALRTGSGRS</sequence>
<comment type="subcellular location">
    <subcellularLocation>
        <location evidence="1">Cell envelope</location>
    </subcellularLocation>
</comment>
<name>A0A839RWR3_9PSEU</name>
<feature type="domain" description="CopC" evidence="8">
    <location>
        <begin position="38"/>
        <end position="135"/>
    </location>
</feature>
<dbReference type="GO" id="GO:0005507">
    <property type="term" value="F:copper ion binding"/>
    <property type="evidence" value="ECO:0007669"/>
    <property type="project" value="InterPro"/>
</dbReference>
<evidence type="ECO:0000256" key="7">
    <source>
        <dbReference type="SAM" id="SignalP"/>
    </source>
</evidence>
<feature type="transmembrane region" description="Helical" evidence="6">
    <location>
        <begin position="175"/>
        <end position="194"/>
    </location>
</feature>
<dbReference type="GO" id="GO:0046688">
    <property type="term" value="P:response to copper ion"/>
    <property type="evidence" value="ECO:0007669"/>
    <property type="project" value="InterPro"/>
</dbReference>
<dbReference type="InterPro" id="IPR014756">
    <property type="entry name" value="Ig_E-set"/>
</dbReference>
<dbReference type="Pfam" id="PF04234">
    <property type="entry name" value="CopC"/>
    <property type="match status" value="1"/>
</dbReference>
<organism evidence="9 10">
    <name type="scientific">Prauserella isguenensis</name>
    <dbReference type="NCBI Taxonomy" id="1470180"/>
    <lineage>
        <taxon>Bacteria</taxon>
        <taxon>Bacillati</taxon>
        <taxon>Actinomycetota</taxon>
        <taxon>Actinomycetes</taxon>
        <taxon>Pseudonocardiales</taxon>
        <taxon>Pseudonocardiaceae</taxon>
        <taxon>Prauserella</taxon>
    </lineage>
</organism>
<keyword evidence="3 7" id="KW-0732">Signal</keyword>
<evidence type="ECO:0000259" key="8">
    <source>
        <dbReference type="Pfam" id="PF04234"/>
    </source>
</evidence>